<evidence type="ECO:0000256" key="4">
    <source>
        <dbReference type="ARBA" id="ARBA00023163"/>
    </source>
</evidence>
<evidence type="ECO:0000313" key="6">
    <source>
        <dbReference type="EMBL" id="QBY51624.1"/>
    </source>
</evidence>
<dbReference type="EMBL" id="CP038634">
    <property type="protein sequence ID" value="QBY51624.1"/>
    <property type="molecule type" value="Genomic_DNA"/>
</dbReference>
<keyword evidence="2" id="KW-0805">Transcription regulation</keyword>
<dbReference type="Pfam" id="PF00126">
    <property type="entry name" value="HTH_1"/>
    <property type="match status" value="1"/>
</dbReference>
<comment type="similarity">
    <text evidence="1">Belongs to the LysR transcriptional regulatory family.</text>
</comment>
<keyword evidence="3" id="KW-0238">DNA-binding</keyword>
<dbReference type="InterPro" id="IPR000847">
    <property type="entry name" value="LysR_HTH_N"/>
</dbReference>
<dbReference type="OrthoDB" id="5495633at2"/>
<dbReference type="GO" id="GO:0003700">
    <property type="term" value="F:DNA-binding transcription factor activity"/>
    <property type="evidence" value="ECO:0007669"/>
    <property type="project" value="InterPro"/>
</dbReference>
<dbReference type="KEGG" id="cox:E0W60_03845"/>
<evidence type="ECO:0000256" key="3">
    <source>
        <dbReference type="ARBA" id="ARBA00023125"/>
    </source>
</evidence>
<name>A0A4P7L7H8_9BURK</name>
<dbReference type="PRINTS" id="PR00039">
    <property type="entry name" value="HTHLYSR"/>
</dbReference>
<dbReference type="Proteomes" id="UP000295294">
    <property type="component" value="Chromosome 1"/>
</dbReference>
<evidence type="ECO:0000259" key="5">
    <source>
        <dbReference type="PROSITE" id="PS50931"/>
    </source>
</evidence>
<sequence length="309" mass="35040">MTVMNEMDNFDMNLLRVFDALWRHGHLGRAAEEIGVSQPAMSHALQRMRDQLGDPLFLKVRTGMQPSPRAVVLAPVVQGVLSEVREHLLTAPRFDPAQARRTFTLALSDVGEAAFLPRLLARLMKEAPHVDVRTVSARHTDIMDQLERGRIDLAIGYYPDLGGSDVFQQRLFRHGFVCLARKNHPVARGRMTAEQFRELPHAVIQSESRSQELVESYLRQHGIARREMLRSPHFLSIPLVVASTDLVVTVPLPVGELFARIADVQVLEPPFPIPAFDLRQHWHRCQHDDPGNRWLRSVTQELFGESPGE</sequence>
<dbReference type="Gene3D" id="3.40.190.10">
    <property type="entry name" value="Periplasmic binding protein-like II"/>
    <property type="match status" value="2"/>
</dbReference>
<organism evidence="6 7">
    <name type="scientific">Cupriavidus oxalaticus</name>
    <dbReference type="NCBI Taxonomy" id="96344"/>
    <lineage>
        <taxon>Bacteria</taxon>
        <taxon>Pseudomonadati</taxon>
        <taxon>Pseudomonadota</taxon>
        <taxon>Betaproteobacteria</taxon>
        <taxon>Burkholderiales</taxon>
        <taxon>Burkholderiaceae</taxon>
        <taxon>Cupriavidus</taxon>
    </lineage>
</organism>
<dbReference type="InterPro" id="IPR050389">
    <property type="entry name" value="LysR-type_TF"/>
</dbReference>
<dbReference type="PROSITE" id="PS50931">
    <property type="entry name" value="HTH_LYSR"/>
    <property type="match status" value="1"/>
</dbReference>
<dbReference type="InterPro" id="IPR036388">
    <property type="entry name" value="WH-like_DNA-bd_sf"/>
</dbReference>
<reference evidence="6 7" key="1">
    <citation type="submission" date="2019-03" db="EMBL/GenBank/DDBJ databases">
        <title>Efficiently degradation of phenoxyalkanoic acid herbicides by Cupriavidus oxalaticus strain X32.</title>
        <authorList>
            <person name="Sheng X."/>
        </authorList>
    </citation>
    <scope>NUCLEOTIDE SEQUENCE [LARGE SCALE GENOMIC DNA]</scope>
    <source>
        <strain evidence="6 7">X32</strain>
    </source>
</reference>
<dbReference type="PANTHER" id="PTHR30118">
    <property type="entry name" value="HTH-TYPE TRANSCRIPTIONAL REGULATOR LEUO-RELATED"/>
    <property type="match status" value="1"/>
</dbReference>
<evidence type="ECO:0000256" key="1">
    <source>
        <dbReference type="ARBA" id="ARBA00009437"/>
    </source>
</evidence>
<proteinExistence type="inferred from homology"/>
<feature type="domain" description="HTH lysR-type" evidence="5">
    <location>
        <begin position="10"/>
        <end position="67"/>
    </location>
</feature>
<keyword evidence="4" id="KW-0804">Transcription</keyword>
<dbReference type="SUPFAM" id="SSF46785">
    <property type="entry name" value="Winged helix' DNA-binding domain"/>
    <property type="match status" value="1"/>
</dbReference>
<dbReference type="InterPro" id="IPR036390">
    <property type="entry name" value="WH_DNA-bd_sf"/>
</dbReference>
<evidence type="ECO:0000256" key="2">
    <source>
        <dbReference type="ARBA" id="ARBA00023015"/>
    </source>
</evidence>
<dbReference type="Gene3D" id="1.10.10.10">
    <property type="entry name" value="Winged helix-like DNA-binding domain superfamily/Winged helix DNA-binding domain"/>
    <property type="match status" value="1"/>
</dbReference>
<dbReference type="AlphaFoldDB" id="A0A4P7L7H8"/>
<dbReference type="PANTHER" id="PTHR30118:SF15">
    <property type="entry name" value="TRANSCRIPTIONAL REGULATORY PROTEIN"/>
    <property type="match status" value="1"/>
</dbReference>
<accession>A0A4P7L7H8</accession>
<dbReference type="InterPro" id="IPR005119">
    <property type="entry name" value="LysR_subst-bd"/>
</dbReference>
<dbReference type="SUPFAM" id="SSF53850">
    <property type="entry name" value="Periplasmic binding protein-like II"/>
    <property type="match status" value="1"/>
</dbReference>
<gene>
    <name evidence="6" type="ORF">E0W60_03845</name>
</gene>
<dbReference type="CDD" id="cd08459">
    <property type="entry name" value="PBP2_DntR_NahR_LinR_like"/>
    <property type="match status" value="1"/>
</dbReference>
<evidence type="ECO:0000313" key="7">
    <source>
        <dbReference type="Proteomes" id="UP000295294"/>
    </source>
</evidence>
<dbReference type="Pfam" id="PF03466">
    <property type="entry name" value="LysR_substrate"/>
    <property type="match status" value="1"/>
</dbReference>
<protein>
    <submittedName>
        <fullName evidence="6">LysR family transcriptional regulator</fullName>
    </submittedName>
</protein>
<dbReference type="GO" id="GO:0003677">
    <property type="term" value="F:DNA binding"/>
    <property type="evidence" value="ECO:0007669"/>
    <property type="project" value="UniProtKB-KW"/>
</dbReference>